<dbReference type="AlphaFoldDB" id="A0A1H7RJG2"/>
<organism evidence="3 4">
    <name type="scientific">Alkalibacterium putridalgicola</name>
    <dbReference type="NCBI Taxonomy" id="426703"/>
    <lineage>
        <taxon>Bacteria</taxon>
        <taxon>Bacillati</taxon>
        <taxon>Bacillota</taxon>
        <taxon>Bacilli</taxon>
        <taxon>Lactobacillales</taxon>
        <taxon>Carnobacteriaceae</taxon>
        <taxon>Alkalibacterium</taxon>
    </lineage>
</organism>
<evidence type="ECO:0000313" key="4">
    <source>
        <dbReference type="Proteomes" id="UP000198548"/>
    </source>
</evidence>
<accession>A0A1H7RJG2</accession>
<keyword evidence="5" id="KW-1185">Reference proteome</keyword>
<feature type="coiled-coil region" evidence="1">
    <location>
        <begin position="50"/>
        <end position="130"/>
    </location>
</feature>
<sequence>MNETIIASVITALLTYFGTKKQTEYQLKGKQVEADVNTEGMYVKNMSIILAEYKEQVSGFRDELKQVKQEFAAFKDEHYRKINEYEVYTKELEEENEKSKGIIANLKEIIAKLKQEIANLKEQIAILKEDK</sequence>
<evidence type="ECO:0000256" key="1">
    <source>
        <dbReference type="SAM" id="Coils"/>
    </source>
</evidence>
<dbReference type="RefSeq" id="WP_091486949.1">
    <property type="nucleotide sequence ID" value="NZ_BJUX01000008.1"/>
</dbReference>
<dbReference type="EMBL" id="BJUX01000008">
    <property type="protein sequence ID" value="GEK88876.1"/>
    <property type="molecule type" value="Genomic_DNA"/>
</dbReference>
<evidence type="ECO:0000313" key="5">
    <source>
        <dbReference type="Proteomes" id="UP000321425"/>
    </source>
</evidence>
<dbReference type="Proteomes" id="UP000321425">
    <property type="component" value="Unassembled WGS sequence"/>
</dbReference>
<evidence type="ECO:0000313" key="3">
    <source>
        <dbReference type="EMBL" id="SEL60420.1"/>
    </source>
</evidence>
<dbReference type="Gene3D" id="1.20.5.170">
    <property type="match status" value="1"/>
</dbReference>
<dbReference type="EMBL" id="FOBL01000005">
    <property type="protein sequence ID" value="SEL60420.1"/>
    <property type="molecule type" value="Genomic_DNA"/>
</dbReference>
<gene>
    <name evidence="2" type="ORF">APU01nite_09150</name>
    <name evidence="3" type="ORF">SAMN04488100_10517</name>
</gene>
<keyword evidence="1" id="KW-0175">Coiled coil</keyword>
<reference evidence="2 5" key="2">
    <citation type="submission" date="2019-07" db="EMBL/GenBank/DDBJ databases">
        <title>Whole genome shotgun sequence of Alkalibacterium putridalgicola NBRC 103243.</title>
        <authorList>
            <person name="Hosoyama A."/>
            <person name="Uohara A."/>
            <person name="Ohji S."/>
            <person name="Ichikawa N."/>
        </authorList>
    </citation>
    <scope>NUCLEOTIDE SEQUENCE [LARGE SCALE GENOMIC DNA]</scope>
    <source>
        <strain evidence="2 5">NBRC 103243</strain>
    </source>
</reference>
<dbReference type="STRING" id="426703.SAMN04488100_10517"/>
<dbReference type="OrthoDB" id="2168785at2"/>
<dbReference type="Proteomes" id="UP000198548">
    <property type="component" value="Unassembled WGS sequence"/>
</dbReference>
<protein>
    <submittedName>
        <fullName evidence="3">Uncharacterized protein</fullName>
    </submittedName>
</protein>
<name>A0A1H7RJG2_9LACT</name>
<proteinExistence type="predicted"/>
<evidence type="ECO:0000313" key="2">
    <source>
        <dbReference type="EMBL" id="GEK88876.1"/>
    </source>
</evidence>
<reference evidence="3 4" key="1">
    <citation type="submission" date="2016-10" db="EMBL/GenBank/DDBJ databases">
        <authorList>
            <person name="de Groot N.N."/>
        </authorList>
    </citation>
    <scope>NUCLEOTIDE SEQUENCE [LARGE SCALE GENOMIC DNA]</scope>
    <source>
        <strain evidence="3 4">DSM 19182</strain>
    </source>
</reference>